<evidence type="ECO:0000313" key="2">
    <source>
        <dbReference type="EMBL" id="CAJ0605323.1"/>
    </source>
</evidence>
<protein>
    <submittedName>
        <fullName evidence="2">Uncharacterized protein</fullName>
    </submittedName>
</protein>
<dbReference type="EMBL" id="CATQJL010000316">
    <property type="protein sequence ID" value="CAJ0605323.1"/>
    <property type="molecule type" value="Genomic_DNA"/>
</dbReference>
<evidence type="ECO:0000256" key="1">
    <source>
        <dbReference type="SAM" id="Phobius"/>
    </source>
</evidence>
<organism evidence="2 3">
    <name type="scientific">Cylicocyclus nassatus</name>
    <name type="common">Nematode worm</name>
    <dbReference type="NCBI Taxonomy" id="53992"/>
    <lineage>
        <taxon>Eukaryota</taxon>
        <taxon>Metazoa</taxon>
        <taxon>Ecdysozoa</taxon>
        <taxon>Nematoda</taxon>
        <taxon>Chromadorea</taxon>
        <taxon>Rhabditida</taxon>
        <taxon>Rhabditina</taxon>
        <taxon>Rhabditomorpha</taxon>
        <taxon>Strongyloidea</taxon>
        <taxon>Strongylidae</taxon>
        <taxon>Cylicocyclus</taxon>
    </lineage>
</organism>
<comment type="caution">
    <text evidence="2">The sequence shown here is derived from an EMBL/GenBank/DDBJ whole genome shotgun (WGS) entry which is preliminary data.</text>
</comment>
<gene>
    <name evidence="2" type="ORF">CYNAS_LOCUS17306</name>
</gene>
<proteinExistence type="predicted"/>
<evidence type="ECO:0000313" key="3">
    <source>
        <dbReference type="Proteomes" id="UP001176961"/>
    </source>
</evidence>
<feature type="transmembrane region" description="Helical" evidence="1">
    <location>
        <begin position="12"/>
        <end position="32"/>
    </location>
</feature>
<keyword evidence="3" id="KW-1185">Reference proteome</keyword>
<dbReference type="AlphaFoldDB" id="A0AA36H7A8"/>
<reference evidence="2" key="1">
    <citation type="submission" date="2023-07" db="EMBL/GenBank/DDBJ databases">
        <authorList>
            <consortium name="CYATHOMIX"/>
        </authorList>
    </citation>
    <scope>NUCLEOTIDE SEQUENCE</scope>
    <source>
        <strain evidence="2">N/A</strain>
    </source>
</reference>
<dbReference type="Proteomes" id="UP001176961">
    <property type="component" value="Unassembled WGS sequence"/>
</dbReference>
<accession>A0AA36H7A8</accession>
<name>A0AA36H7A8_CYLNA</name>
<keyword evidence="1" id="KW-0472">Membrane</keyword>
<keyword evidence="1" id="KW-0812">Transmembrane</keyword>
<keyword evidence="1" id="KW-1133">Transmembrane helix</keyword>
<sequence length="154" mass="17391">MEGSDDDEVTLTYIILSLFINILLLLASIYQLRALYKIKKRKDLAKINKAVGKAKKALRCARWSAVEIAVLAAQAGMTINDIREEYAKDAAGRQEVLTSVLGSGRNNFVKKFLHSYPSRFLKSGYKLEQDFIKLAEENFRTALSNNSVMKMEPK</sequence>